<comment type="caution">
    <text evidence="6">The sequence shown here is derived from an EMBL/GenBank/DDBJ whole genome shotgun (WGS) entry which is preliminary data.</text>
</comment>
<feature type="transmembrane region" description="Helical" evidence="4">
    <location>
        <begin position="12"/>
        <end position="34"/>
    </location>
</feature>
<evidence type="ECO:0000256" key="2">
    <source>
        <dbReference type="ARBA" id="ARBA00023125"/>
    </source>
</evidence>
<dbReference type="SMART" id="SM00342">
    <property type="entry name" value="HTH_ARAC"/>
    <property type="match status" value="1"/>
</dbReference>
<dbReference type="GO" id="GO:0043565">
    <property type="term" value="F:sequence-specific DNA binding"/>
    <property type="evidence" value="ECO:0007669"/>
    <property type="project" value="InterPro"/>
</dbReference>
<evidence type="ECO:0000313" key="6">
    <source>
        <dbReference type="EMBL" id="TES49598.1"/>
    </source>
</evidence>
<keyword evidence="4" id="KW-0472">Membrane</keyword>
<evidence type="ECO:0000259" key="5">
    <source>
        <dbReference type="PROSITE" id="PS01124"/>
    </source>
</evidence>
<dbReference type="PANTHER" id="PTHR43280">
    <property type="entry name" value="ARAC-FAMILY TRANSCRIPTIONAL REGULATOR"/>
    <property type="match status" value="1"/>
</dbReference>
<dbReference type="Pfam" id="PF12833">
    <property type="entry name" value="HTH_18"/>
    <property type="match status" value="1"/>
</dbReference>
<organism evidence="6 7">
    <name type="scientific">Shouchella lehensis</name>
    <dbReference type="NCBI Taxonomy" id="300825"/>
    <lineage>
        <taxon>Bacteria</taxon>
        <taxon>Bacillati</taxon>
        <taxon>Bacillota</taxon>
        <taxon>Bacilli</taxon>
        <taxon>Bacillales</taxon>
        <taxon>Bacillaceae</taxon>
        <taxon>Shouchella</taxon>
    </lineage>
</organism>
<evidence type="ECO:0000256" key="3">
    <source>
        <dbReference type="ARBA" id="ARBA00023163"/>
    </source>
</evidence>
<keyword evidence="4" id="KW-1133">Transmembrane helix</keyword>
<dbReference type="InterPro" id="IPR009057">
    <property type="entry name" value="Homeodomain-like_sf"/>
</dbReference>
<dbReference type="InterPro" id="IPR020449">
    <property type="entry name" value="Tscrpt_reg_AraC-type_HTH"/>
</dbReference>
<protein>
    <submittedName>
        <fullName evidence="6">AraC family transcriptional regulator</fullName>
    </submittedName>
</protein>
<proteinExistence type="predicted"/>
<dbReference type="Proteomes" id="UP000298210">
    <property type="component" value="Unassembled WGS sequence"/>
</dbReference>
<reference evidence="6 7" key="1">
    <citation type="submission" date="2019-03" db="EMBL/GenBank/DDBJ databases">
        <authorList>
            <person name="Liu G."/>
        </authorList>
    </citation>
    <scope>NUCLEOTIDE SEQUENCE [LARGE SCALE GENOMIC DNA]</scope>
    <source>
        <strain evidence="6 7">DSM 19099</strain>
    </source>
</reference>
<accession>A0A4Y7WM15</accession>
<keyword evidence="1" id="KW-0805">Transcription regulation</keyword>
<dbReference type="PANTHER" id="PTHR43280:SF2">
    <property type="entry name" value="HTH-TYPE TRANSCRIPTIONAL REGULATOR EXSA"/>
    <property type="match status" value="1"/>
</dbReference>
<name>A0A4Y7WM15_9BACI</name>
<dbReference type="RefSeq" id="WP_134259007.1">
    <property type="nucleotide sequence ID" value="NZ_LDIM01000006.1"/>
</dbReference>
<dbReference type="InterPro" id="IPR018060">
    <property type="entry name" value="HTH_AraC"/>
</dbReference>
<dbReference type="AlphaFoldDB" id="A0A4Y7WM15"/>
<dbReference type="GO" id="GO:0003700">
    <property type="term" value="F:DNA-binding transcription factor activity"/>
    <property type="evidence" value="ECO:0007669"/>
    <property type="project" value="InterPro"/>
</dbReference>
<evidence type="ECO:0000313" key="7">
    <source>
        <dbReference type="Proteomes" id="UP000298210"/>
    </source>
</evidence>
<gene>
    <name evidence="6" type="ORF">E2L03_09040</name>
</gene>
<dbReference type="PRINTS" id="PR00032">
    <property type="entry name" value="HTHARAC"/>
</dbReference>
<feature type="domain" description="HTH araC/xylS-type" evidence="5">
    <location>
        <begin position="639"/>
        <end position="738"/>
    </location>
</feature>
<evidence type="ECO:0000256" key="4">
    <source>
        <dbReference type="SAM" id="Phobius"/>
    </source>
</evidence>
<dbReference type="PROSITE" id="PS01124">
    <property type="entry name" value="HTH_ARAC_FAMILY_2"/>
    <property type="match status" value="1"/>
</dbReference>
<keyword evidence="2" id="KW-0238">DNA-binding</keyword>
<dbReference type="EMBL" id="SNUX01000002">
    <property type="protein sequence ID" value="TES49598.1"/>
    <property type="molecule type" value="Genomic_DNA"/>
</dbReference>
<feature type="transmembrane region" description="Helical" evidence="4">
    <location>
        <begin position="282"/>
        <end position="302"/>
    </location>
</feature>
<dbReference type="SUPFAM" id="SSF46689">
    <property type="entry name" value="Homeodomain-like"/>
    <property type="match status" value="1"/>
</dbReference>
<keyword evidence="4" id="KW-0812">Transmembrane</keyword>
<sequence length="741" mass="85067">MLTKRGSKLLYKYIISYLLVFLVPFTIMSIVIYYNAVTSLREEIEQSSINNLEQVRNLTDERLSELVTLSARISLDPRLTPYMISHPYYGGEATDELRKYRANSAIVEELFVYYKQQDVLYSTNGSYSMSALLQNSEELQRVGREDLLADLHTDVPLIRVASNRILYLVPISPNSEKPHGTVMFFIEEATIINMIRNLLGEIEGNVYIFNKDRETVASVTSDEFVQTEDIQSLSNGFTGVETVQLHGSDYSMVSVESEVSGWTFVTVMDQNQFFIKLNNVQVIMVSFLVVLFVVGLVLAVLLGRNQYKPISQLIAITHKGKHSPPFVKGENELENLGKTVTSLYENHELLNETIDLHQPFARDQFLTRLLRGHYYDAEEIESIMESLKLSLRGDCFFVVIAQFESESFSNTKDKDKLLQVVSRKTLEDATAYAVDFLHSDSIVVMISMAGSKGNMTRDAIDHIVHDIQKEMKDFTVYKPTIGVGQLYDDKTKINRSYIEALATMDYKFSAPQGSVLFFEDLETETHHLLGYLKEEQMKYVQSIKQGDFTVADEMLGDMFEALGSKGLSINEIKCICFDIINTTLRTVSELGFDRYMKQVDPLVEFKSITQLHKQLQRIVEVICKEVEEKKDSHNNKLKNDILTFIEQNYKKYEISLEVVAQEFYLSVSYLSRFIKEQTGETFTQLIQRLRIRYVKEQLTQTDQPIKDVVSDVGYKDVANFIRKFKKIEGMTPGEYRKLHKG</sequence>
<keyword evidence="3" id="KW-0804">Transcription</keyword>
<dbReference type="Gene3D" id="1.10.10.60">
    <property type="entry name" value="Homeodomain-like"/>
    <property type="match status" value="2"/>
</dbReference>
<dbReference type="Pfam" id="PF17853">
    <property type="entry name" value="GGDEF_2"/>
    <property type="match status" value="1"/>
</dbReference>
<dbReference type="InterPro" id="IPR041522">
    <property type="entry name" value="CdaR_GGDEF"/>
</dbReference>
<evidence type="ECO:0000256" key="1">
    <source>
        <dbReference type="ARBA" id="ARBA00023015"/>
    </source>
</evidence>